<evidence type="ECO:0000259" key="2">
    <source>
        <dbReference type="Pfam" id="PF13454"/>
    </source>
</evidence>
<dbReference type="InterPro" id="IPR038732">
    <property type="entry name" value="HpyO/CreE_NAD-binding"/>
</dbReference>
<dbReference type="PANTHER" id="PTHR40254:SF1">
    <property type="entry name" value="BLR0577 PROTEIN"/>
    <property type="match status" value="1"/>
</dbReference>
<dbReference type="Gene3D" id="3.50.50.60">
    <property type="entry name" value="FAD/NAD(P)-binding domain"/>
    <property type="match status" value="1"/>
</dbReference>
<dbReference type="EMBL" id="CP036262">
    <property type="protein sequence ID" value="QDS95005.1"/>
    <property type="molecule type" value="Genomic_DNA"/>
</dbReference>
<feature type="compositionally biased region" description="Polar residues" evidence="1">
    <location>
        <begin position="46"/>
        <end position="55"/>
    </location>
</feature>
<dbReference type="InterPro" id="IPR036188">
    <property type="entry name" value="FAD/NAD-bd_sf"/>
</dbReference>
<dbReference type="InterPro" id="IPR052189">
    <property type="entry name" value="L-asp_N-monooxygenase_NS-form"/>
</dbReference>
<name>A0A517MJC4_9BACT</name>
<dbReference type="RefSeq" id="WP_145352922.1">
    <property type="nucleotide sequence ID" value="NZ_CP036262.1"/>
</dbReference>
<dbReference type="PANTHER" id="PTHR40254">
    <property type="entry name" value="BLR0577 PROTEIN"/>
    <property type="match status" value="1"/>
</dbReference>
<dbReference type="SUPFAM" id="SSF51905">
    <property type="entry name" value="FAD/NAD(P)-binding domain"/>
    <property type="match status" value="1"/>
</dbReference>
<dbReference type="KEGG" id="rml:FF011L_37890"/>
<feature type="region of interest" description="Disordered" evidence="1">
    <location>
        <begin position="1"/>
        <end position="55"/>
    </location>
</feature>
<feature type="domain" description="FAD-dependent urate hydroxylase HpyO/Asp monooxygenase CreE-like FAD/NAD(P)-binding" evidence="2">
    <location>
        <begin position="64"/>
        <end position="222"/>
    </location>
</feature>
<dbReference type="OrthoDB" id="6309046at2"/>
<dbReference type="Proteomes" id="UP000320672">
    <property type="component" value="Chromosome"/>
</dbReference>
<dbReference type="AlphaFoldDB" id="A0A517MJC4"/>
<gene>
    <name evidence="3" type="ORF">FF011L_37890</name>
</gene>
<evidence type="ECO:0000313" key="4">
    <source>
        <dbReference type="Proteomes" id="UP000320672"/>
    </source>
</evidence>
<sequence length="578" mass="63437">MKTLDRDFNSSSVLENKEKSSCPQQKQRPSEATDFSKTSSRRTTDQSEWSEPNSDNDSILRVGIIGCGPRGLQCLEALSRQGDNAHMQRLGVTVFEPSSVPGAGGVYDPSQSHTLRMNFANRNIDFWKSSANQQTDRTHSLTGWLSSHYPESASTDAFVPRAIVGEYIQQCFQEVTKRFDACDHFAIIPSHVKRIRHDGSQFVVETDADTFYFDEVALTTGHEGLRTSPSLNAGVADIPALPANPNLSVTRVPADSRVLVRGFGLTAIDAVLTLTEARGGVFVDDGFLPRYIRCDEEPRTIELRSRSGRPMLAKPTAKVEPISDAFWTPFRDQLNALQRDHGSLNFHRDIWPVLAEAAADLLAQSGTPATANEVCNWYRGWSRYSIDASSARRAMLQSYAVAIGKRPIDIPFALGDTWRRLYPELVRLVGSGGLTQKSWRSFADTAREMERIAFGPPAESVGRLLTLMRERIVTLGTDADQISEVDVTVNAVIAGPHELAENGPLMQLIEAGLVITDPTCGGVMVDANGYATGSVDGLAVFGRATEGWVIGNDTLTRTLHDHIENWARTVATSLAIKT</sequence>
<proteinExistence type="predicted"/>
<keyword evidence="4" id="KW-1185">Reference proteome</keyword>
<evidence type="ECO:0000313" key="3">
    <source>
        <dbReference type="EMBL" id="QDS95005.1"/>
    </source>
</evidence>
<organism evidence="3 4">
    <name type="scientific">Roseimaritima multifibrata</name>
    <dbReference type="NCBI Taxonomy" id="1930274"/>
    <lineage>
        <taxon>Bacteria</taxon>
        <taxon>Pseudomonadati</taxon>
        <taxon>Planctomycetota</taxon>
        <taxon>Planctomycetia</taxon>
        <taxon>Pirellulales</taxon>
        <taxon>Pirellulaceae</taxon>
        <taxon>Roseimaritima</taxon>
    </lineage>
</organism>
<reference evidence="3 4" key="1">
    <citation type="submission" date="2019-02" db="EMBL/GenBank/DDBJ databases">
        <title>Deep-cultivation of Planctomycetes and their phenomic and genomic characterization uncovers novel biology.</title>
        <authorList>
            <person name="Wiegand S."/>
            <person name="Jogler M."/>
            <person name="Boedeker C."/>
            <person name="Pinto D."/>
            <person name="Vollmers J."/>
            <person name="Rivas-Marin E."/>
            <person name="Kohn T."/>
            <person name="Peeters S.H."/>
            <person name="Heuer A."/>
            <person name="Rast P."/>
            <person name="Oberbeckmann S."/>
            <person name="Bunk B."/>
            <person name="Jeske O."/>
            <person name="Meyerdierks A."/>
            <person name="Storesund J.E."/>
            <person name="Kallscheuer N."/>
            <person name="Luecker S."/>
            <person name="Lage O.M."/>
            <person name="Pohl T."/>
            <person name="Merkel B.J."/>
            <person name="Hornburger P."/>
            <person name="Mueller R.-W."/>
            <person name="Bruemmer F."/>
            <person name="Labrenz M."/>
            <person name="Spormann A.M."/>
            <person name="Op den Camp H."/>
            <person name="Overmann J."/>
            <person name="Amann R."/>
            <person name="Jetten M.S.M."/>
            <person name="Mascher T."/>
            <person name="Medema M.H."/>
            <person name="Devos D.P."/>
            <person name="Kaster A.-K."/>
            <person name="Ovreas L."/>
            <person name="Rohde M."/>
            <person name="Galperin M.Y."/>
            <person name="Jogler C."/>
        </authorList>
    </citation>
    <scope>NUCLEOTIDE SEQUENCE [LARGE SCALE GENOMIC DNA]</scope>
    <source>
        <strain evidence="3 4">FF011L</strain>
    </source>
</reference>
<dbReference type="Pfam" id="PF13454">
    <property type="entry name" value="NAD_binding_9"/>
    <property type="match status" value="1"/>
</dbReference>
<accession>A0A517MJC4</accession>
<evidence type="ECO:0000256" key="1">
    <source>
        <dbReference type="SAM" id="MobiDB-lite"/>
    </source>
</evidence>
<protein>
    <recommendedName>
        <fullName evidence="2">FAD-dependent urate hydroxylase HpyO/Asp monooxygenase CreE-like FAD/NAD(P)-binding domain-containing protein</fullName>
    </recommendedName>
</protein>